<dbReference type="Proteomes" id="UP001233999">
    <property type="component" value="Unassembled WGS sequence"/>
</dbReference>
<dbReference type="AlphaFoldDB" id="A0AAD8E4R2"/>
<gene>
    <name evidence="1" type="ORF">L9F63_006184</name>
</gene>
<proteinExistence type="predicted"/>
<protein>
    <submittedName>
        <fullName evidence="1">Uncharacterized protein</fullName>
    </submittedName>
</protein>
<feature type="non-terminal residue" evidence="1">
    <location>
        <position position="1"/>
    </location>
</feature>
<dbReference type="EMBL" id="JASPKZ010009370">
    <property type="protein sequence ID" value="KAJ9577210.1"/>
    <property type="molecule type" value="Genomic_DNA"/>
</dbReference>
<evidence type="ECO:0000313" key="1">
    <source>
        <dbReference type="EMBL" id="KAJ9577210.1"/>
    </source>
</evidence>
<feature type="non-terminal residue" evidence="1">
    <location>
        <position position="63"/>
    </location>
</feature>
<reference evidence="1" key="2">
    <citation type="submission" date="2023-05" db="EMBL/GenBank/DDBJ databases">
        <authorList>
            <person name="Fouks B."/>
        </authorList>
    </citation>
    <scope>NUCLEOTIDE SEQUENCE</scope>
    <source>
        <strain evidence="1">Stay&amp;Tobe</strain>
        <tissue evidence="1">Testes</tissue>
    </source>
</reference>
<name>A0AAD8E4R2_DIPPU</name>
<evidence type="ECO:0000313" key="2">
    <source>
        <dbReference type="Proteomes" id="UP001233999"/>
    </source>
</evidence>
<keyword evidence="2" id="KW-1185">Reference proteome</keyword>
<reference evidence="1" key="1">
    <citation type="journal article" date="2023" name="IScience">
        <title>Live-bearing cockroach genome reveals convergent evolutionary mechanisms linked to viviparity in insects and beyond.</title>
        <authorList>
            <person name="Fouks B."/>
            <person name="Harrison M.C."/>
            <person name="Mikhailova A.A."/>
            <person name="Marchal E."/>
            <person name="English S."/>
            <person name="Carruthers M."/>
            <person name="Jennings E.C."/>
            <person name="Chiamaka E.L."/>
            <person name="Frigard R.A."/>
            <person name="Pippel M."/>
            <person name="Attardo G.M."/>
            <person name="Benoit J.B."/>
            <person name="Bornberg-Bauer E."/>
            <person name="Tobe S.S."/>
        </authorList>
    </citation>
    <scope>NUCLEOTIDE SEQUENCE</scope>
    <source>
        <strain evidence="1">Stay&amp;Tobe</strain>
    </source>
</reference>
<comment type="caution">
    <text evidence="1">The sequence shown here is derived from an EMBL/GenBank/DDBJ whole genome shotgun (WGS) entry which is preliminary data.</text>
</comment>
<accession>A0AAD8E4R2</accession>
<sequence length="63" mass="7168">TDPKCDLLHDNAKPHTARGRGDGIKKLPTRWQKCVGNAGDYMRSLHKCIRNTIFLENSIQNCM</sequence>
<organism evidence="1 2">
    <name type="scientific">Diploptera punctata</name>
    <name type="common">Pacific beetle cockroach</name>
    <dbReference type="NCBI Taxonomy" id="6984"/>
    <lineage>
        <taxon>Eukaryota</taxon>
        <taxon>Metazoa</taxon>
        <taxon>Ecdysozoa</taxon>
        <taxon>Arthropoda</taxon>
        <taxon>Hexapoda</taxon>
        <taxon>Insecta</taxon>
        <taxon>Pterygota</taxon>
        <taxon>Neoptera</taxon>
        <taxon>Polyneoptera</taxon>
        <taxon>Dictyoptera</taxon>
        <taxon>Blattodea</taxon>
        <taxon>Blaberoidea</taxon>
        <taxon>Blaberidae</taxon>
        <taxon>Diplopterinae</taxon>
        <taxon>Diploptera</taxon>
    </lineage>
</organism>